<keyword evidence="3" id="KW-1185">Reference proteome</keyword>
<dbReference type="PANTHER" id="PTHR48200:SF1">
    <property type="entry name" value="AMINOTRANSFERASE-LIKE PLANT MOBILE DOMAIN-CONTAINING PROTEIN"/>
    <property type="match status" value="1"/>
</dbReference>
<feature type="non-terminal residue" evidence="2">
    <location>
        <position position="1"/>
    </location>
</feature>
<evidence type="ECO:0000259" key="1">
    <source>
        <dbReference type="Pfam" id="PF24924"/>
    </source>
</evidence>
<dbReference type="EMBL" id="JABEZX010353147">
    <property type="protein sequence ID" value="MBA0577060.1"/>
    <property type="molecule type" value="Genomic_DNA"/>
</dbReference>
<evidence type="ECO:0000313" key="3">
    <source>
        <dbReference type="Proteomes" id="UP000593572"/>
    </source>
</evidence>
<feature type="domain" description="DUF7745" evidence="1">
    <location>
        <begin position="3"/>
        <end position="102"/>
    </location>
</feature>
<name>A0A7J8NJN2_9ROSI</name>
<comment type="caution">
    <text evidence="2">The sequence shown here is derived from an EMBL/GenBank/DDBJ whole genome shotgun (WGS) entry which is preliminary data.</text>
</comment>
<dbReference type="Proteomes" id="UP000593572">
    <property type="component" value="Unassembled WGS sequence"/>
</dbReference>
<sequence>VDLVPTVEDYTTLLHCPRIQADKTYSRAANIPTFLNRLMGITRMSEQWVAAQIKQKEYSKCIPWKNLPDLILAHPDTKKRVDVFALNIYGLVIFPKVLGHID</sequence>
<protein>
    <recommendedName>
        <fullName evidence="1">DUF7745 domain-containing protein</fullName>
    </recommendedName>
</protein>
<dbReference type="Pfam" id="PF24924">
    <property type="entry name" value="DUF7745"/>
    <property type="match status" value="1"/>
</dbReference>
<gene>
    <name evidence="2" type="ORF">Golob_024122</name>
</gene>
<evidence type="ECO:0000313" key="2">
    <source>
        <dbReference type="EMBL" id="MBA0577060.1"/>
    </source>
</evidence>
<organism evidence="2 3">
    <name type="scientific">Gossypium lobatum</name>
    <dbReference type="NCBI Taxonomy" id="34289"/>
    <lineage>
        <taxon>Eukaryota</taxon>
        <taxon>Viridiplantae</taxon>
        <taxon>Streptophyta</taxon>
        <taxon>Embryophyta</taxon>
        <taxon>Tracheophyta</taxon>
        <taxon>Spermatophyta</taxon>
        <taxon>Magnoliopsida</taxon>
        <taxon>eudicotyledons</taxon>
        <taxon>Gunneridae</taxon>
        <taxon>Pentapetalae</taxon>
        <taxon>rosids</taxon>
        <taxon>malvids</taxon>
        <taxon>Malvales</taxon>
        <taxon>Malvaceae</taxon>
        <taxon>Malvoideae</taxon>
        <taxon>Gossypium</taxon>
    </lineage>
</organism>
<proteinExistence type="predicted"/>
<reference evidence="2 3" key="1">
    <citation type="journal article" date="2019" name="Genome Biol. Evol.">
        <title>Insights into the evolution of the New World diploid cottons (Gossypium, subgenus Houzingenia) based on genome sequencing.</title>
        <authorList>
            <person name="Grover C.E."/>
            <person name="Arick M.A. 2nd"/>
            <person name="Thrash A."/>
            <person name="Conover J.L."/>
            <person name="Sanders W.S."/>
            <person name="Peterson D.G."/>
            <person name="Frelichowski J.E."/>
            <person name="Scheffler J.A."/>
            <person name="Scheffler B.E."/>
            <person name="Wendel J.F."/>
        </authorList>
    </citation>
    <scope>NUCLEOTIDE SEQUENCE [LARGE SCALE GENOMIC DNA]</scope>
    <source>
        <strain evidence="2">157</strain>
        <tissue evidence="2">Leaf</tissue>
    </source>
</reference>
<dbReference type="InterPro" id="IPR056647">
    <property type="entry name" value="DUF7745"/>
</dbReference>
<accession>A0A7J8NJN2</accession>
<dbReference type="PANTHER" id="PTHR48200">
    <property type="entry name" value="PROTEIN, PUTATIVE-RELATED"/>
    <property type="match status" value="1"/>
</dbReference>
<dbReference type="AlphaFoldDB" id="A0A7J8NJN2"/>